<accession>A0A0F9TYJ8</accession>
<proteinExistence type="predicted"/>
<name>A0A0F9TYJ8_9ZZZZ</name>
<evidence type="ECO:0000313" key="1">
    <source>
        <dbReference type="EMBL" id="KKN46473.1"/>
    </source>
</evidence>
<feature type="non-terminal residue" evidence="1">
    <location>
        <position position="134"/>
    </location>
</feature>
<organism evidence="1">
    <name type="scientific">marine sediment metagenome</name>
    <dbReference type="NCBI Taxonomy" id="412755"/>
    <lineage>
        <taxon>unclassified sequences</taxon>
        <taxon>metagenomes</taxon>
        <taxon>ecological metagenomes</taxon>
    </lineage>
</organism>
<sequence length="134" mass="14075">MLELADGLGFDLANALAGDLEDVADLLERVAVSVAQAVAELDDLALAVGEGLQDVLDAFLEHFAAGGDDGVLGGLVLDEVSEVGVLALSDGAIEADRVARDFQHAPRLGDIHVRFLGDLLDRRFAPERLDQTLG</sequence>
<protein>
    <submittedName>
        <fullName evidence="1">Uncharacterized protein</fullName>
    </submittedName>
</protein>
<reference evidence="1" key="1">
    <citation type="journal article" date="2015" name="Nature">
        <title>Complex archaea that bridge the gap between prokaryotes and eukaryotes.</title>
        <authorList>
            <person name="Spang A."/>
            <person name="Saw J.H."/>
            <person name="Jorgensen S.L."/>
            <person name="Zaremba-Niedzwiedzka K."/>
            <person name="Martijn J."/>
            <person name="Lind A.E."/>
            <person name="van Eijk R."/>
            <person name="Schleper C."/>
            <person name="Guy L."/>
            <person name="Ettema T.J."/>
        </authorList>
    </citation>
    <scope>NUCLEOTIDE SEQUENCE</scope>
</reference>
<dbReference type="AlphaFoldDB" id="A0A0F9TYJ8"/>
<comment type="caution">
    <text evidence="1">The sequence shown here is derived from an EMBL/GenBank/DDBJ whole genome shotgun (WGS) entry which is preliminary data.</text>
</comment>
<gene>
    <name evidence="1" type="ORF">LCGC14_0672430</name>
</gene>
<dbReference type="EMBL" id="LAZR01001328">
    <property type="protein sequence ID" value="KKN46473.1"/>
    <property type="molecule type" value="Genomic_DNA"/>
</dbReference>